<keyword evidence="2" id="KW-1185">Reference proteome</keyword>
<dbReference type="Proteomes" id="UP000327157">
    <property type="component" value="Chromosome 17"/>
</dbReference>
<dbReference type="OrthoDB" id="1715313at2759"/>
<evidence type="ECO:0000313" key="2">
    <source>
        <dbReference type="Proteomes" id="UP000327157"/>
    </source>
</evidence>
<protein>
    <submittedName>
        <fullName evidence="1">BTB/POZ domain-containing protein</fullName>
    </submittedName>
</protein>
<sequence>MAALEATTAAKKSSSKGQAWFCTTGLPIDIVVEVNDMTFHLHKVISSNTWRAHSAFHLLPPPKTSQR</sequence>
<dbReference type="EMBL" id="SMOL01000487">
    <property type="protein sequence ID" value="KAB2611241.1"/>
    <property type="molecule type" value="Genomic_DNA"/>
</dbReference>
<proteinExistence type="predicted"/>
<name>A0A5N5GBV7_9ROSA</name>
<reference evidence="2" key="2">
    <citation type="submission" date="2019-10" db="EMBL/GenBank/DDBJ databases">
        <title>A de novo genome assembly of a pear dwarfing rootstock.</title>
        <authorList>
            <person name="Wang F."/>
            <person name="Wang J."/>
            <person name="Li S."/>
            <person name="Zhang Y."/>
            <person name="Fang M."/>
            <person name="Ma L."/>
            <person name="Zhao Y."/>
            <person name="Jiang S."/>
        </authorList>
    </citation>
    <scope>NUCLEOTIDE SEQUENCE [LARGE SCALE GENOMIC DNA]</scope>
</reference>
<evidence type="ECO:0000313" key="1">
    <source>
        <dbReference type="EMBL" id="KAB2611241.1"/>
    </source>
</evidence>
<gene>
    <name evidence="1" type="ORF">D8674_019273</name>
</gene>
<comment type="caution">
    <text evidence="1">The sequence shown here is derived from an EMBL/GenBank/DDBJ whole genome shotgun (WGS) entry which is preliminary data.</text>
</comment>
<reference evidence="1 2" key="1">
    <citation type="submission" date="2019-09" db="EMBL/GenBank/DDBJ databases">
        <authorList>
            <person name="Ou C."/>
        </authorList>
    </citation>
    <scope>NUCLEOTIDE SEQUENCE [LARGE SCALE GENOMIC DNA]</scope>
    <source>
        <strain evidence="1">S2</strain>
        <tissue evidence="1">Leaf</tissue>
    </source>
</reference>
<reference evidence="1 2" key="3">
    <citation type="submission" date="2019-11" db="EMBL/GenBank/DDBJ databases">
        <title>A de novo genome assembly of a pear dwarfing rootstock.</title>
        <authorList>
            <person name="Wang F."/>
            <person name="Wang J."/>
            <person name="Li S."/>
            <person name="Zhang Y."/>
            <person name="Fang M."/>
            <person name="Ma L."/>
            <person name="Zhao Y."/>
            <person name="Jiang S."/>
        </authorList>
    </citation>
    <scope>NUCLEOTIDE SEQUENCE [LARGE SCALE GENOMIC DNA]</scope>
    <source>
        <strain evidence="1">S2</strain>
        <tissue evidence="1">Leaf</tissue>
    </source>
</reference>
<dbReference type="AlphaFoldDB" id="A0A5N5GBV7"/>
<accession>A0A5N5GBV7</accession>
<organism evidence="1 2">
    <name type="scientific">Pyrus ussuriensis x Pyrus communis</name>
    <dbReference type="NCBI Taxonomy" id="2448454"/>
    <lineage>
        <taxon>Eukaryota</taxon>
        <taxon>Viridiplantae</taxon>
        <taxon>Streptophyta</taxon>
        <taxon>Embryophyta</taxon>
        <taxon>Tracheophyta</taxon>
        <taxon>Spermatophyta</taxon>
        <taxon>Magnoliopsida</taxon>
        <taxon>eudicotyledons</taxon>
        <taxon>Gunneridae</taxon>
        <taxon>Pentapetalae</taxon>
        <taxon>rosids</taxon>
        <taxon>fabids</taxon>
        <taxon>Rosales</taxon>
        <taxon>Rosaceae</taxon>
        <taxon>Amygdaloideae</taxon>
        <taxon>Maleae</taxon>
        <taxon>Pyrus</taxon>
    </lineage>
</organism>